<comment type="caution">
    <text evidence="5">The sequence shown here is derived from an EMBL/GenBank/DDBJ whole genome shotgun (WGS) entry which is preliminary data.</text>
</comment>
<keyword evidence="3 4" id="KW-0472">Membrane</keyword>
<dbReference type="OrthoDB" id="9781976at2"/>
<proteinExistence type="predicted"/>
<name>A0A4Z0QI00_9BACT</name>
<evidence type="ECO:0000256" key="3">
    <source>
        <dbReference type="ARBA" id="ARBA00023136"/>
    </source>
</evidence>
<dbReference type="Proteomes" id="UP000298471">
    <property type="component" value="Unassembled WGS sequence"/>
</dbReference>
<keyword evidence="1 4" id="KW-0812">Transmembrane</keyword>
<accession>A0A4Z0QI00</accession>
<dbReference type="InterPro" id="IPR011701">
    <property type="entry name" value="MFS"/>
</dbReference>
<organism evidence="5 6">
    <name type="scientific">Hymenobacter metallicola</name>
    <dbReference type="NCBI Taxonomy" id="2563114"/>
    <lineage>
        <taxon>Bacteria</taxon>
        <taxon>Pseudomonadati</taxon>
        <taxon>Bacteroidota</taxon>
        <taxon>Cytophagia</taxon>
        <taxon>Cytophagales</taxon>
        <taxon>Hymenobacteraceae</taxon>
        <taxon>Hymenobacter</taxon>
    </lineage>
</organism>
<evidence type="ECO:0000256" key="2">
    <source>
        <dbReference type="ARBA" id="ARBA00022989"/>
    </source>
</evidence>
<keyword evidence="6" id="KW-1185">Reference proteome</keyword>
<evidence type="ECO:0000256" key="1">
    <source>
        <dbReference type="ARBA" id="ARBA00022692"/>
    </source>
</evidence>
<feature type="transmembrane region" description="Helical" evidence="4">
    <location>
        <begin position="103"/>
        <end position="123"/>
    </location>
</feature>
<dbReference type="RefSeq" id="WP_135393674.1">
    <property type="nucleotide sequence ID" value="NZ_SRMB01000001.1"/>
</dbReference>
<keyword evidence="2 4" id="KW-1133">Transmembrane helix</keyword>
<feature type="transmembrane region" description="Helical" evidence="4">
    <location>
        <begin position="215"/>
        <end position="238"/>
    </location>
</feature>
<dbReference type="EMBL" id="SRMB01000001">
    <property type="protein sequence ID" value="TGE29335.1"/>
    <property type="molecule type" value="Genomic_DNA"/>
</dbReference>
<feature type="transmembrane region" description="Helical" evidence="4">
    <location>
        <begin position="164"/>
        <end position="187"/>
    </location>
</feature>
<dbReference type="GO" id="GO:0005886">
    <property type="term" value="C:plasma membrane"/>
    <property type="evidence" value="ECO:0007669"/>
    <property type="project" value="TreeGrafter"/>
</dbReference>
<dbReference type="GO" id="GO:0022857">
    <property type="term" value="F:transmembrane transporter activity"/>
    <property type="evidence" value="ECO:0007669"/>
    <property type="project" value="InterPro"/>
</dbReference>
<evidence type="ECO:0000256" key="4">
    <source>
        <dbReference type="SAM" id="Phobius"/>
    </source>
</evidence>
<dbReference type="AlphaFoldDB" id="A0A4Z0QI00"/>
<feature type="transmembrane region" description="Helical" evidence="4">
    <location>
        <begin position="50"/>
        <end position="71"/>
    </location>
</feature>
<dbReference type="PANTHER" id="PTHR23521">
    <property type="entry name" value="TRANSPORTER MFS SUPERFAMILY"/>
    <property type="match status" value="1"/>
</dbReference>
<dbReference type="PANTHER" id="PTHR23521:SF3">
    <property type="entry name" value="MFS TRANSPORTER"/>
    <property type="match status" value="1"/>
</dbReference>
<gene>
    <name evidence="5" type="ORF">E5K02_07735</name>
</gene>
<feature type="transmembrane region" description="Helical" evidence="4">
    <location>
        <begin position="130"/>
        <end position="152"/>
    </location>
</feature>
<dbReference type="Pfam" id="PF07690">
    <property type="entry name" value="MFS_1"/>
    <property type="match status" value="1"/>
</dbReference>
<evidence type="ECO:0000313" key="6">
    <source>
        <dbReference type="Proteomes" id="UP000298471"/>
    </source>
</evidence>
<sequence>MEPATCPPRPWILPVIVFAQFAGTSLWFAGNSVLPELLLSPGLRGASLGGVVSAVQLGFIVGTLLFALLTLADRVPPARLFLLSALAGSLTNLGLLLPGLSAATVLGLRFGTGLCLAGIYPVGMKIAADYYAGGLGKALGFLVGALVLGTALPHGLRWLGTGLAWQAVVVATSGLAAGGGLLLWLLVPDGPFRRPGSRLQLGVVRSIWRHPPFRAAALGYFGHMWELYTFWAFVPLLLTTYRQLHPALPVLPAGLAFGTIASGALACVGSGYLARRWGSWRPARWALAVSGTCCLLSPWLLQLPLPLFAGSLLVWGLAVVADSPQFSALVAQQAPAASKGTALTLVTCLGFALTVVSLQVFGALQQVVEARYLFLLLTPGPALGLWATRRRATLEALAAREPWS</sequence>
<evidence type="ECO:0000313" key="5">
    <source>
        <dbReference type="EMBL" id="TGE29335.1"/>
    </source>
</evidence>
<protein>
    <submittedName>
        <fullName evidence="5">MFS transporter</fullName>
    </submittedName>
</protein>
<feature type="transmembrane region" description="Helical" evidence="4">
    <location>
        <begin position="12"/>
        <end position="30"/>
    </location>
</feature>
<dbReference type="Gene3D" id="1.20.1250.20">
    <property type="entry name" value="MFS general substrate transporter like domains"/>
    <property type="match status" value="1"/>
</dbReference>
<feature type="transmembrane region" description="Helical" evidence="4">
    <location>
        <begin position="250"/>
        <end position="273"/>
    </location>
</feature>
<feature type="transmembrane region" description="Helical" evidence="4">
    <location>
        <begin position="342"/>
        <end position="364"/>
    </location>
</feature>
<dbReference type="InterPro" id="IPR036259">
    <property type="entry name" value="MFS_trans_sf"/>
</dbReference>
<dbReference type="SUPFAM" id="SSF103473">
    <property type="entry name" value="MFS general substrate transporter"/>
    <property type="match status" value="1"/>
</dbReference>
<reference evidence="5 6" key="1">
    <citation type="submission" date="2019-04" db="EMBL/GenBank/DDBJ databases">
        <authorList>
            <person name="Feng G."/>
            <person name="Zhang J."/>
            <person name="Zhu H."/>
        </authorList>
    </citation>
    <scope>NUCLEOTIDE SEQUENCE [LARGE SCALE GENOMIC DNA]</scope>
    <source>
        <strain evidence="5 6">9PBR-1</strain>
    </source>
</reference>
<feature type="transmembrane region" description="Helical" evidence="4">
    <location>
        <begin position="78"/>
        <end position="97"/>
    </location>
</feature>